<dbReference type="InterPro" id="IPR051447">
    <property type="entry name" value="Lipoprotein-release_system"/>
</dbReference>
<evidence type="ECO:0000256" key="6">
    <source>
        <dbReference type="ARBA" id="ARBA00023136"/>
    </source>
</evidence>
<keyword evidence="5 7" id="KW-1133">Transmembrane helix</keyword>
<proteinExistence type="inferred from homology"/>
<dbReference type="EMBL" id="DRTH01000053">
    <property type="protein sequence ID" value="HHF08326.1"/>
    <property type="molecule type" value="Genomic_DNA"/>
</dbReference>
<dbReference type="InterPro" id="IPR003838">
    <property type="entry name" value="ABC3_permease_C"/>
</dbReference>
<protein>
    <submittedName>
        <fullName evidence="9">ABC transporter permease</fullName>
    </submittedName>
</protein>
<dbReference type="PANTHER" id="PTHR30489">
    <property type="entry name" value="LIPOPROTEIN-RELEASING SYSTEM TRANSMEMBRANE PROTEIN LOLE"/>
    <property type="match status" value="1"/>
</dbReference>
<feature type="transmembrane region" description="Helical" evidence="7">
    <location>
        <begin position="21"/>
        <end position="43"/>
    </location>
</feature>
<comment type="caution">
    <text evidence="9">The sequence shown here is derived from an EMBL/GenBank/DDBJ whole genome shotgun (WGS) entry which is preliminary data.</text>
</comment>
<evidence type="ECO:0000256" key="4">
    <source>
        <dbReference type="ARBA" id="ARBA00022692"/>
    </source>
</evidence>
<comment type="similarity">
    <text evidence="2">Belongs to the ABC-4 integral membrane protein family. LolC/E subfamily.</text>
</comment>
<feature type="domain" description="ABC3 transporter permease C-terminal" evidence="8">
    <location>
        <begin position="236"/>
        <end position="360"/>
    </location>
</feature>
<sequence length="367" mass="40146">MRKLLLAGKLAKSFAFKEKKHFVIPVIAIGIGFAGLIVILSVIHGFDALLLDSLTGFFPHLLVDSTSKPADDIDGISRIFHLELSEGVISMGGKFKGVIVYTTDAEGLGFFSRFVLSGEPPEDGEILIGSALSESLGLKPGDAVQMTWSVINRPFSRRVIVSGILKTGVYQFDSNICIANDNSSNGLWAIYLNDPRQANRVKEELGKKIAGNIYTWTELNESFAKAVKVDEFFALVITLFVVLLSGFGIMNAILYSVLTRRHEIGILSSLGLSPGYIAFVFWMQAVIVSIVGLLLGCIIGGVSLLIISGVKVPLPEEVFYATYLPVKFSWSDFLLALTFEFVLITIFSLIPARHAGKVDPMEVLRYE</sequence>
<gene>
    <name evidence="9" type="ORF">ENL26_00950</name>
</gene>
<evidence type="ECO:0000256" key="1">
    <source>
        <dbReference type="ARBA" id="ARBA00004651"/>
    </source>
</evidence>
<evidence type="ECO:0000256" key="7">
    <source>
        <dbReference type="SAM" id="Phobius"/>
    </source>
</evidence>
<evidence type="ECO:0000256" key="2">
    <source>
        <dbReference type="ARBA" id="ARBA00005236"/>
    </source>
</evidence>
<dbReference type="Proteomes" id="UP000886129">
    <property type="component" value="Unassembled WGS sequence"/>
</dbReference>
<feature type="transmembrane region" description="Helical" evidence="7">
    <location>
        <begin position="232"/>
        <end position="258"/>
    </location>
</feature>
<reference evidence="9" key="1">
    <citation type="journal article" date="2020" name="mSystems">
        <title>Genome- and Community-Level Interaction Insights into Carbon Utilization and Element Cycling Functions of Hydrothermarchaeota in Hydrothermal Sediment.</title>
        <authorList>
            <person name="Zhou Z."/>
            <person name="Liu Y."/>
            <person name="Xu W."/>
            <person name="Pan J."/>
            <person name="Luo Z.H."/>
            <person name="Li M."/>
        </authorList>
    </citation>
    <scope>NUCLEOTIDE SEQUENCE [LARGE SCALE GENOMIC DNA]</scope>
    <source>
        <strain evidence="9">HyVt-80</strain>
    </source>
</reference>
<dbReference type="AlphaFoldDB" id="A0A7C5HNX1"/>
<keyword evidence="3" id="KW-1003">Cell membrane</keyword>
<keyword evidence="6 7" id="KW-0472">Membrane</keyword>
<dbReference type="GO" id="GO:0044874">
    <property type="term" value="P:lipoprotein localization to outer membrane"/>
    <property type="evidence" value="ECO:0007669"/>
    <property type="project" value="TreeGrafter"/>
</dbReference>
<dbReference type="Pfam" id="PF02687">
    <property type="entry name" value="FtsX"/>
    <property type="match status" value="1"/>
</dbReference>
<dbReference type="GO" id="GO:0098797">
    <property type="term" value="C:plasma membrane protein complex"/>
    <property type="evidence" value="ECO:0007669"/>
    <property type="project" value="TreeGrafter"/>
</dbReference>
<feature type="transmembrane region" description="Helical" evidence="7">
    <location>
        <begin position="279"/>
        <end position="308"/>
    </location>
</feature>
<keyword evidence="4 7" id="KW-0812">Transmembrane</keyword>
<dbReference type="PANTHER" id="PTHR30489:SF0">
    <property type="entry name" value="LIPOPROTEIN-RELEASING SYSTEM TRANSMEMBRANE PROTEIN LOLE"/>
    <property type="match status" value="1"/>
</dbReference>
<evidence type="ECO:0000259" key="8">
    <source>
        <dbReference type="Pfam" id="PF02687"/>
    </source>
</evidence>
<comment type="subcellular location">
    <subcellularLocation>
        <location evidence="1">Cell membrane</location>
        <topology evidence="1">Multi-pass membrane protein</topology>
    </subcellularLocation>
</comment>
<name>A0A7C5HNX1_9BACT</name>
<organism evidence="9">
    <name type="scientific">Kosmotoga arenicorallina</name>
    <dbReference type="NCBI Taxonomy" id="688066"/>
    <lineage>
        <taxon>Bacteria</taxon>
        <taxon>Thermotogati</taxon>
        <taxon>Thermotogota</taxon>
        <taxon>Thermotogae</taxon>
        <taxon>Kosmotogales</taxon>
        <taxon>Kosmotogaceae</taxon>
        <taxon>Kosmotoga</taxon>
    </lineage>
</organism>
<evidence type="ECO:0000313" key="9">
    <source>
        <dbReference type="EMBL" id="HHF08326.1"/>
    </source>
</evidence>
<feature type="transmembrane region" description="Helical" evidence="7">
    <location>
        <begin position="328"/>
        <end position="350"/>
    </location>
</feature>
<evidence type="ECO:0000256" key="5">
    <source>
        <dbReference type="ARBA" id="ARBA00022989"/>
    </source>
</evidence>
<evidence type="ECO:0000256" key="3">
    <source>
        <dbReference type="ARBA" id="ARBA00022475"/>
    </source>
</evidence>
<accession>A0A7C5HNX1</accession>